<accession>A0A1R4HD19</accession>
<evidence type="ECO:0000313" key="12">
    <source>
        <dbReference type="Proteomes" id="UP000195442"/>
    </source>
</evidence>
<dbReference type="InterPro" id="IPR013685">
    <property type="entry name" value="POTRA_FtsQ_type"/>
</dbReference>
<keyword evidence="2 9" id="KW-1003">Cell membrane</keyword>
<dbReference type="PANTHER" id="PTHR35851">
    <property type="entry name" value="CELL DIVISION PROTEIN FTSQ"/>
    <property type="match status" value="1"/>
</dbReference>
<keyword evidence="7 9" id="KW-0472">Membrane</keyword>
<dbReference type="HAMAP" id="MF_00911">
    <property type="entry name" value="FtsQ_subfam"/>
    <property type="match status" value="1"/>
</dbReference>
<dbReference type="AlphaFoldDB" id="A0A1R4HD19"/>
<dbReference type="Gene3D" id="3.40.50.11690">
    <property type="entry name" value="Cell division protein FtsQ/DivIB"/>
    <property type="match status" value="1"/>
</dbReference>
<dbReference type="GO" id="GO:0032153">
    <property type="term" value="C:cell division site"/>
    <property type="evidence" value="ECO:0007669"/>
    <property type="project" value="UniProtKB-UniRule"/>
</dbReference>
<keyword evidence="4 9" id="KW-0132">Cell division</keyword>
<name>A0A1R4HD19_9GAMM</name>
<protein>
    <recommendedName>
        <fullName evidence="9">Cell division protein FtsQ</fullName>
    </recommendedName>
</protein>
<organism evidence="11 12">
    <name type="scientific">Crenothrix polyspora</name>
    <dbReference type="NCBI Taxonomy" id="360316"/>
    <lineage>
        <taxon>Bacteria</taxon>
        <taxon>Pseudomonadati</taxon>
        <taxon>Pseudomonadota</taxon>
        <taxon>Gammaproteobacteria</taxon>
        <taxon>Methylococcales</taxon>
        <taxon>Crenotrichaceae</taxon>
        <taxon>Crenothrix</taxon>
    </lineage>
</organism>
<evidence type="ECO:0000256" key="1">
    <source>
        <dbReference type="ARBA" id="ARBA00004370"/>
    </source>
</evidence>
<dbReference type="RefSeq" id="WP_087147511.1">
    <property type="nucleotide sequence ID" value="NZ_FUKJ01000290.1"/>
</dbReference>
<keyword evidence="5 9" id="KW-0812">Transmembrane</keyword>
<evidence type="ECO:0000313" key="11">
    <source>
        <dbReference type="EMBL" id="SJM93770.1"/>
    </source>
</evidence>
<comment type="subcellular location">
    <subcellularLocation>
        <location evidence="9">Cell inner membrane</location>
        <topology evidence="9">Single-pass type II membrane protein</topology>
    </subcellularLocation>
    <subcellularLocation>
        <location evidence="1">Membrane</location>
    </subcellularLocation>
    <text evidence="9">Localizes to the division septum.</text>
</comment>
<dbReference type="InterPro" id="IPR005548">
    <property type="entry name" value="Cell_div_FtsQ/DivIB_C"/>
</dbReference>
<evidence type="ECO:0000256" key="2">
    <source>
        <dbReference type="ARBA" id="ARBA00022475"/>
    </source>
</evidence>
<dbReference type="Pfam" id="PF08478">
    <property type="entry name" value="POTRA_1"/>
    <property type="match status" value="1"/>
</dbReference>
<dbReference type="InterPro" id="IPR045335">
    <property type="entry name" value="FtsQ_C_sf"/>
</dbReference>
<dbReference type="GO" id="GO:0043093">
    <property type="term" value="P:FtsZ-dependent cytokinesis"/>
    <property type="evidence" value="ECO:0007669"/>
    <property type="project" value="UniProtKB-UniRule"/>
</dbReference>
<dbReference type="PROSITE" id="PS51779">
    <property type="entry name" value="POTRA"/>
    <property type="match status" value="1"/>
</dbReference>
<evidence type="ECO:0000256" key="8">
    <source>
        <dbReference type="ARBA" id="ARBA00023306"/>
    </source>
</evidence>
<comment type="similarity">
    <text evidence="9">Belongs to the FtsQ/DivIB family. FtsQ subfamily.</text>
</comment>
<dbReference type="GO" id="GO:0090529">
    <property type="term" value="P:cell septum assembly"/>
    <property type="evidence" value="ECO:0007669"/>
    <property type="project" value="InterPro"/>
</dbReference>
<dbReference type="EMBL" id="FUKJ01000290">
    <property type="protein sequence ID" value="SJM93770.1"/>
    <property type="molecule type" value="Genomic_DNA"/>
</dbReference>
<keyword evidence="8 9" id="KW-0131">Cell cycle</keyword>
<feature type="domain" description="POTRA" evidence="10">
    <location>
        <begin position="36"/>
        <end position="105"/>
    </location>
</feature>
<proteinExistence type="inferred from homology"/>
<dbReference type="PANTHER" id="PTHR35851:SF1">
    <property type="entry name" value="CELL DIVISION PROTEIN FTSQ"/>
    <property type="match status" value="1"/>
</dbReference>
<reference evidence="12" key="1">
    <citation type="submission" date="2017-02" db="EMBL/GenBank/DDBJ databases">
        <authorList>
            <person name="Daims H."/>
        </authorList>
    </citation>
    <scope>NUCLEOTIDE SEQUENCE [LARGE SCALE GENOMIC DNA]</scope>
</reference>
<dbReference type="Proteomes" id="UP000195442">
    <property type="component" value="Unassembled WGS sequence"/>
</dbReference>
<gene>
    <name evidence="9 11" type="primary">ftsQ</name>
    <name evidence="11" type="ORF">CRENPOLYSF2_360003</name>
</gene>
<evidence type="ECO:0000256" key="4">
    <source>
        <dbReference type="ARBA" id="ARBA00022618"/>
    </source>
</evidence>
<evidence type="ECO:0000256" key="6">
    <source>
        <dbReference type="ARBA" id="ARBA00022989"/>
    </source>
</evidence>
<dbReference type="Pfam" id="PF03799">
    <property type="entry name" value="FtsQ_DivIB_C"/>
    <property type="match status" value="1"/>
</dbReference>
<sequence>MNSVSSKIWVIAILLLTAVVSVMGRNVVEQKIKQSFPIRYVRTEGVFQYLSKDEVKTVLQPQVTRDFFDVDMQSIQAAVASLPWVKAATVERIWPDTIDIKVHEKKAYVRWGKKSLITERGDIFTPTNIEPFQDLPIIEGPIQQQKKVLEVMKGIKTALADQSMELAEFTISERWTWKIKLKTGLQIVMGRNDPLKKLQRFLKTVPILGQDRIDEMDVVDLRYLNGYAVSWRPEITEVDWQLPLDTDIKNK</sequence>
<keyword evidence="3 9" id="KW-0997">Cell inner membrane</keyword>
<evidence type="ECO:0000256" key="7">
    <source>
        <dbReference type="ARBA" id="ARBA00023136"/>
    </source>
</evidence>
<dbReference type="InterPro" id="IPR034746">
    <property type="entry name" value="POTRA"/>
</dbReference>
<keyword evidence="6 9" id="KW-1133">Transmembrane helix</keyword>
<evidence type="ECO:0000256" key="5">
    <source>
        <dbReference type="ARBA" id="ARBA00022692"/>
    </source>
</evidence>
<comment type="subunit">
    <text evidence="9">Part of a complex composed of FtsB, FtsL and FtsQ.</text>
</comment>
<evidence type="ECO:0000259" key="10">
    <source>
        <dbReference type="PROSITE" id="PS51779"/>
    </source>
</evidence>
<dbReference type="Gene3D" id="3.10.20.310">
    <property type="entry name" value="membrane protein fhac"/>
    <property type="match status" value="1"/>
</dbReference>
<evidence type="ECO:0000256" key="3">
    <source>
        <dbReference type="ARBA" id="ARBA00022519"/>
    </source>
</evidence>
<dbReference type="OrthoDB" id="9790370at2"/>
<keyword evidence="12" id="KW-1185">Reference proteome</keyword>
<evidence type="ECO:0000256" key="9">
    <source>
        <dbReference type="HAMAP-Rule" id="MF_00911"/>
    </source>
</evidence>
<comment type="function">
    <text evidence="9">Essential cell division protein. May link together the upstream cell division proteins, which are predominantly cytoplasmic, with the downstream cell division proteins, which are predominantly periplasmic. May control correct divisome assembly.</text>
</comment>
<dbReference type="InterPro" id="IPR026579">
    <property type="entry name" value="FtsQ"/>
</dbReference>
<dbReference type="GO" id="GO:0005886">
    <property type="term" value="C:plasma membrane"/>
    <property type="evidence" value="ECO:0007669"/>
    <property type="project" value="UniProtKB-SubCell"/>
</dbReference>